<dbReference type="GO" id="GO:0005634">
    <property type="term" value="C:nucleus"/>
    <property type="evidence" value="ECO:0007669"/>
    <property type="project" value="UniProtKB-SubCell"/>
</dbReference>
<proteinExistence type="inferred from homology"/>
<evidence type="ECO:0000313" key="10">
    <source>
        <dbReference type="Proteomes" id="UP001044222"/>
    </source>
</evidence>
<keyword evidence="5 8" id="KW-0175">Coiled coil</keyword>
<evidence type="ECO:0000256" key="7">
    <source>
        <dbReference type="ARBA" id="ARBA00023328"/>
    </source>
</evidence>
<evidence type="ECO:0000313" key="9">
    <source>
        <dbReference type="EMBL" id="KAG5855677.1"/>
    </source>
</evidence>
<sequence>MDAGELLENAKALAKQTSEYQGHLPPDAPAGRELPEAARAELLDECEDQFSQLQQLQNEIALAETESVQNPAFQTVSRANALTAELKEWQELQPKLLSSNPEVLLAVGKEELSRLNKQLEMVLSCSQAKRDKLKDVLKSEQEWLEEKKEVLKAATERVTALQDESDRLSEKGVLQDMKKKIQRVKDYHDNLLETLSDLLEEHFPLPHQEGNAKKKRKDLLPEPSVDLISLHDILELLMNKLLESPHEPYVEINGTFWPPYTEMLLRYGIASRHPEDCFKIRLEAFY</sequence>
<name>A0A9D3MVM7_ANGAN</name>
<dbReference type="AlphaFoldDB" id="A0A9D3MVM7"/>
<evidence type="ECO:0000256" key="4">
    <source>
        <dbReference type="ARBA" id="ARBA00022454"/>
    </source>
</evidence>
<dbReference type="EMBL" id="JAFIRN010000002">
    <property type="protein sequence ID" value="KAG5855677.1"/>
    <property type="molecule type" value="Genomic_DNA"/>
</dbReference>
<reference evidence="9" key="1">
    <citation type="submission" date="2021-01" db="EMBL/GenBank/DDBJ databases">
        <title>A chromosome-scale assembly of European eel, Anguilla anguilla.</title>
        <authorList>
            <person name="Henkel C."/>
            <person name="Jong-Raadsen S.A."/>
            <person name="Dufour S."/>
            <person name="Weltzien F.-A."/>
            <person name="Palstra A.P."/>
            <person name="Pelster B."/>
            <person name="Spaink H.P."/>
            <person name="Van Den Thillart G.E."/>
            <person name="Jansen H."/>
            <person name="Zahm M."/>
            <person name="Klopp C."/>
            <person name="Cedric C."/>
            <person name="Louis A."/>
            <person name="Berthelot C."/>
            <person name="Parey E."/>
            <person name="Roest Crollius H."/>
            <person name="Montfort J."/>
            <person name="Robinson-Rechavi M."/>
            <person name="Bucao C."/>
            <person name="Bouchez O."/>
            <person name="Gislard M."/>
            <person name="Lluch J."/>
            <person name="Milhes M."/>
            <person name="Lampietro C."/>
            <person name="Lopez Roques C."/>
            <person name="Donnadieu C."/>
            <person name="Braasch I."/>
            <person name="Desvignes T."/>
            <person name="Postlethwait J."/>
            <person name="Bobe J."/>
            <person name="Guiguen Y."/>
            <person name="Dirks R."/>
        </authorList>
    </citation>
    <scope>NUCLEOTIDE SEQUENCE</scope>
    <source>
        <strain evidence="9">Tag_6206</strain>
        <tissue evidence="9">Liver</tissue>
    </source>
</reference>
<keyword evidence="7" id="KW-0137">Centromere</keyword>
<protein>
    <recommendedName>
        <fullName evidence="11">Centromere protein K</fullName>
    </recommendedName>
</protein>
<evidence type="ECO:0000256" key="5">
    <source>
        <dbReference type="ARBA" id="ARBA00023054"/>
    </source>
</evidence>
<comment type="subcellular location">
    <subcellularLocation>
        <location evidence="2">Chromosome</location>
        <location evidence="2">Centromere</location>
    </subcellularLocation>
    <subcellularLocation>
        <location evidence="1">Nucleus</location>
    </subcellularLocation>
</comment>
<dbReference type="Proteomes" id="UP001044222">
    <property type="component" value="Unassembled WGS sequence"/>
</dbReference>
<dbReference type="InterPro" id="IPR020993">
    <property type="entry name" value="Centromere_CenpK"/>
</dbReference>
<gene>
    <name evidence="9" type="ORF">ANANG_G00051640</name>
</gene>
<dbReference type="Pfam" id="PF11802">
    <property type="entry name" value="CENP-K"/>
    <property type="match status" value="1"/>
</dbReference>
<evidence type="ECO:0000256" key="2">
    <source>
        <dbReference type="ARBA" id="ARBA00004584"/>
    </source>
</evidence>
<evidence type="ECO:0008006" key="11">
    <source>
        <dbReference type="Google" id="ProtNLM"/>
    </source>
</evidence>
<dbReference type="GO" id="GO:0051382">
    <property type="term" value="P:kinetochore assembly"/>
    <property type="evidence" value="ECO:0007669"/>
    <property type="project" value="InterPro"/>
</dbReference>
<keyword evidence="10" id="KW-1185">Reference proteome</keyword>
<comment type="caution">
    <text evidence="9">The sequence shown here is derived from an EMBL/GenBank/DDBJ whole genome shotgun (WGS) entry which is preliminary data.</text>
</comment>
<dbReference type="PANTHER" id="PTHR14401">
    <property type="entry name" value="CENTROMERE PROTEIN K"/>
    <property type="match status" value="1"/>
</dbReference>
<dbReference type="GO" id="GO:0000070">
    <property type="term" value="P:mitotic sister chromatid segregation"/>
    <property type="evidence" value="ECO:0007669"/>
    <property type="project" value="TreeGrafter"/>
</dbReference>
<feature type="coiled-coil region" evidence="8">
    <location>
        <begin position="144"/>
        <end position="194"/>
    </location>
</feature>
<evidence type="ECO:0000256" key="8">
    <source>
        <dbReference type="SAM" id="Coils"/>
    </source>
</evidence>
<evidence type="ECO:0000256" key="1">
    <source>
        <dbReference type="ARBA" id="ARBA00004123"/>
    </source>
</evidence>
<evidence type="ECO:0000256" key="3">
    <source>
        <dbReference type="ARBA" id="ARBA00005795"/>
    </source>
</evidence>
<evidence type="ECO:0000256" key="6">
    <source>
        <dbReference type="ARBA" id="ARBA00023242"/>
    </source>
</evidence>
<accession>A0A9D3MVM7</accession>
<keyword evidence="4" id="KW-0158">Chromosome</keyword>
<dbReference type="PANTHER" id="PTHR14401:SF6">
    <property type="entry name" value="CENTROMERE PROTEIN K"/>
    <property type="match status" value="1"/>
</dbReference>
<organism evidence="9 10">
    <name type="scientific">Anguilla anguilla</name>
    <name type="common">European freshwater eel</name>
    <name type="synonym">Muraena anguilla</name>
    <dbReference type="NCBI Taxonomy" id="7936"/>
    <lineage>
        <taxon>Eukaryota</taxon>
        <taxon>Metazoa</taxon>
        <taxon>Chordata</taxon>
        <taxon>Craniata</taxon>
        <taxon>Vertebrata</taxon>
        <taxon>Euteleostomi</taxon>
        <taxon>Actinopterygii</taxon>
        <taxon>Neopterygii</taxon>
        <taxon>Teleostei</taxon>
        <taxon>Anguilliformes</taxon>
        <taxon>Anguillidae</taxon>
        <taxon>Anguilla</taxon>
    </lineage>
</organism>
<keyword evidence="6" id="KW-0539">Nucleus</keyword>
<feature type="coiled-coil region" evidence="8">
    <location>
        <begin position="39"/>
        <end position="66"/>
    </location>
</feature>
<dbReference type="GO" id="GO:0000775">
    <property type="term" value="C:chromosome, centromeric region"/>
    <property type="evidence" value="ECO:0007669"/>
    <property type="project" value="UniProtKB-SubCell"/>
</dbReference>
<comment type="similarity">
    <text evidence="3">Belongs to the CENP-K/MCM22 family.</text>
</comment>